<sequence length="71" mass="8180">MKERSCIGRLYTGGLVITKGLVLERRPEPLHIERSPESKYLNEETSKRGKGRKKPYLTILVTTKGGLYYLR</sequence>
<protein>
    <submittedName>
        <fullName evidence="1">Uncharacterized protein</fullName>
    </submittedName>
</protein>
<evidence type="ECO:0000313" key="1">
    <source>
        <dbReference type="EMBL" id="KAK6751370.1"/>
    </source>
</evidence>
<accession>A0ABR1DLN0</accession>
<dbReference type="Proteomes" id="UP001303046">
    <property type="component" value="Unassembled WGS sequence"/>
</dbReference>
<comment type="caution">
    <text evidence="1">The sequence shown here is derived from an EMBL/GenBank/DDBJ whole genome shotgun (WGS) entry which is preliminary data.</text>
</comment>
<dbReference type="EMBL" id="JAVFWL010000004">
    <property type="protein sequence ID" value="KAK6751370.1"/>
    <property type="molecule type" value="Genomic_DNA"/>
</dbReference>
<name>A0ABR1DLN0_NECAM</name>
<organism evidence="1 2">
    <name type="scientific">Necator americanus</name>
    <name type="common">Human hookworm</name>
    <dbReference type="NCBI Taxonomy" id="51031"/>
    <lineage>
        <taxon>Eukaryota</taxon>
        <taxon>Metazoa</taxon>
        <taxon>Ecdysozoa</taxon>
        <taxon>Nematoda</taxon>
        <taxon>Chromadorea</taxon>
        <taxon>Rhabditida</taxon>
        <taxon>Rhabditina</taxon>
        <taxon>Rhabditomorpha</taxon>
        <taxon>Strongyloidea</taxon>
        <taxon>Ancylostomatidae</taxon>
        <taxon>Bunostominae</taxon>
        <taxon>Necator</taxon>
    </lineage>
</organism>
<reference evidence="1 2" key="1">
    <citation type="submission" date="2023-08" db="EMBL/GenBank/DDBJ databases">
        <title>A Necator americanus chromosomal reference genome.</title>
        <authorList>
            <person name="Ilik V."/>
            <person name="Petrzelkova K.J."/>
            <person name="Pardy F."/>
            <person name="Fuh T."/>
            <person name="Niatou-Singa F.S."/>
            <person name="Gouil Q."/>
            <person name="Baker L."/>
            <person name="Ritchie M.E."/>
            <person name="Jex A.R."/>
            <person name="Gazzola D."/>
            <person name="Li H."/>
            <person name="Toshio Fujiwara R."/>
            <person name="Zhan B."/>
            <person name="Aroian R.V."/>
            <person name="Pafco B."/>
            <person name="Schwarz E.M."/>
        </authorList>
    </citation>
    <scope>NUCLEOTIDE SEQUENCE [LARGE SCALE GENOMIC DNA]</scope>
    <source>
        <strain evidence="1 2">Aroian</strain>
        <tissue evidence="1">Whole animal</tissue>
    </source>
</reference>
<proteinExistence type="predicted"/>
<gene>
    <name evidence="1" type="primary">Necator_chrIV.g16306</name>
    <name evidence="1" type="ORF">RB195_003010</name>
</gene>
<evidence type="ECO:0000313" key="2">
    <source>
        <dbReference type="Proteomes" id="UP001303046"/>
    </source>
</evidence>
<keyword evidence="2" id="KW-1185">Reference proteome</keyword>